<evidence type="ECO:0000313" key="2">
    <source>
        <dbReference type="Proteomes" id="UP000553766"/>
    </source>
</evidence>
<dbReference type="RefSeq" id="WP_184010731.1">
    <property type="nucleotide sequence ID" value="NZ_JACIJS010000005.1"/>
</dbReference>
<keyword evidence="2" id="KW-1185">Reference proteome</keyword>
<sequence>MTLFCVACAPTDRDRVEAAGRAVGEARAEALLPELPDDCRKTTRIGAVAGDRLDVALLRADNALDQQNRRTLRCADWYDDLQNAWRE</sequence>
<accession>A0A840X4Y1</accession>
<reference evidence="1 2" key="1">
    <citation type="submission" date="2020-08" db="EMBL/GenBank/DDBJ databases">
        <title>Genomic Encyclopedia of Type Strains, Phase IV (KMG-IV): sequencing the most valuable type-strain genomes for metagenomic binning, comparative biology and taxonomic classification.</title>
        <authorList>
            <person name="Goeker M."/>
        </authorList>
    </citation>
    <scope>NUCLEOTIDE SEQUENCE [LARGE SCALE GENOMIC DNA]</scope>
    <source>
        <strain evidence="1 2">DSM 103377</strain>
    </source>
</reference>
<gene>
    <name evidence="1" type="ORF">FHS89_001767</name>
</gene>
<protein>
    <submittedName>
        <fullName evidence="1">Uncharacterized protein</fullName>
    </submittedName>
</protein>
<organism evidence="1 2">
    <name type="scientific">Rubricella aquisinus</name>
    <dbReference type="NCBI Taxonomy" id="2028108"/>
    <lineage>
        <taxon>Bacteria</taxon>
        <taxon>Pseudomonadati</taxon>
        <taxon>Pseudomonadota</taxon>
        <taxon>Alphaproteobacteria</taxon>
        <taxon>Rhodobacterales</taxon>
        <taxon>Paracoccaceae</taxon>
        <taxon>Rubricella</taxon>
    </lineage>
</organism>
<comment type="caution">
    <text evidence="1">The sequence shown here is derived from an EMBL/GenBank/DDBJ whole genome shotgun (WGS) entry which is preliminary data.</text>
</comment>
<proteinExistence type="predicted"/>
<dbReference type="EMBL" id="JACIJS010000005">
    <property type="protein sequence ID" value="MBB5515747.1"/>
    <property type="molecule type" value="Genomic_DNA"/>
</dbReference>
<evidence type="ECO:0000313" key="1">
    <source>
        <dbReference type="EMBL" id="MBB5515747.1"/>
    </source>
</evidence>
<dbReference type="AlphaFoldDB" id="A0A840X4Y1"/>
<dbReference type="Proteomes" id="UP000553766">
    <property type="component" value="Unassembled WGS sequence"/>
</dbReference>
<name>A0A840X4Y1_9RHOB</name>